<dbReference type="RefSeq" id="WP_038080415.1">
    <property type="nucleotide sequence ID" value="NZ_JHEG04000001.1"/>
</dbReference>
<dbReference type="Proteomes" id="UP000029738">
    <property type="component" value="Unassembled WGS sequence"/>
</dbReference>
<sequence length="192" mass="22188">MIVLDFTQLKTEASEKVKKEVQKIIKLRGVETLYELINKVDRRREGDMSTEQVKQFVAAEFGIGEASERERVFETSARRAFTSANFLMELQRNPDVLITHMKTVNALAQEVFAMDWEEELEETTTEDLQRKAERLWKKSGFDLFLKRSISALMEKAAPRCIKSALNIAHSYLTELSNDVQLRNSAERPEKTN</sequence>
<evidence type="ECO:0000313" key="1">
    <source>
        <dbReference type="EMBL" id="KAF3889758.1"/>
    </source>
</evidence>
<organism evidence="2">
    <name type="scientific">Tolypothrix bouteillei VB521301</name>
    <dbReference type="NCBI Taxonomy" id="1479485"/>
    <lineage>
        <taxon>Bacteria</taxon>
        <taxon>Bacillati</taxon>
        <taxon>Cyanobacteriota</taxon>
        <taxon>Cyanophyceae</taxon>
        <taxon>Nostocales</taxon>
        <taxon>Tolypothrichaceae</taxon>
        <taxon>Tolypothrix</taxon>
    </lineage>
</organism>
<dbReference type="AlphaFoldDB" id="A0A0C1R3J0"/>
<dbReference type="STRING" id="1479485.DA73_0237020"/>
<accession>A0A0C1R3J0</accession>
<gene>
    <name evidence="2" type="ORF">DA73_0237020</name>
    <name evidence="1" type="ORF">DA73_0400033055</name>
</gene>
<evidence type="ECO:0000313" key="3">
    <source>
        <dbReference type="Proteomes" id="UP000029738"/>
    </source>
</evidence>
<reference evidence="1" key="2">
    <citation type="submission" date="2019-11" db="EMBL/GenBank/DDBJ databases">
        <title>Improved Assembly of Tolypothrix boutellei genome.</title>
        <authorList>
            <person name="Sarangi A.N."/>
            <person name="Mukherjee M."/>
            <person name="Ghosh S."/>
            <person name="Singh D."/>
            <person name="Das A."/>
            <person name="Kant S."/>
            <person name="Prusty A."/>
            <person name="Tripathy S."/>
        </authorList>
    </citation>
    <scope>NUCLEOTIDE SEQUENCE</scope>
    <source>
        <strain evidence="1">VB521301</strain>
    </source>
</reference>
<dbReference type="EMBL" id="JHEG04000001">
    <property type="protein sequence ID" value="KAF3889758.1"/>
    <property type="molecule type" value="Genomic_DNA"/>
</dbReference>
<comment type="caution">
    <text evidence="2">The sequence shown here is derived from an EMBL/GenBank/DDBJ whole genome shotgun (WGS) entry which is preliminary data.</text>
</comment>
<evidence type="ECO:0000313" key="2">
    <source>
        <dbReference type="EMBL" id="KIE06865.1"/>
    </source>
</evidence>
<reference evidence="2" key="1">
    <citation type="journal article" date="2015" name="Genome Announc.">
        <title>Draft Genome Sequence of Tolypothrix boutellei Strain VB521301.</title>
        <authorList>
            <person name="Chandrababunaidu M.M."/>
            <person name="Singh D."/>
            <person name="Sen D."/>
            <person name="Bhan S."/>
            <person name="Das S."/>
            <person name="Gupta A."/>
            <person name="Adhikary S.P."/>
            <person name="Tripathy S."/>
        </authorList>
    </citation>
    <scope>NUCLEOTIDE SEQUENCE</scope>
    <source>
        <strain evidence="2">VB521301</strain>
    </source>
</reference>
<keyword evidence="3" id="KW-1185">Reference proteome</keyword>
<dbReference type="EMBL" id="JHEG02000059">
    <property type="protein sequence ID" value="KIE06865.1"/>
    <property type="molecule type" value="Genomic_DNA"/>
</dbReference>
<protein>
    <submittedName>
        <fullName evidence="2">Uncharacterized protein</fullName>
    </submittedName>
</protein>
<dbReference type="OrthoDB" id="6565187at2"/>
<name>A0A0C1R3J0_9CYAN</name>
<proteinExistence type="predicted"/>